<dbReference type="InterPro" id="IPR011009">
    <property type="entry name" value="Kinase-like_dom_sf"/>
</dbReference>
<keyword evidence="2" id="KW-1185">Reference proteome</keyword>
<dbReference type="Gene3D" id="1.10.510.10">
    <property type="entry name" value="Transferase(Phosphotransferase) domain 1"/>
    <property type="match status" value="1"/>
</dbReference>
<dbReference type="InterPro" id="IPR008271">
    <property type="entry name" value="Ser/Thr_kinase_AS"/>
</dbReference>
<protein>
    <submittedName>
        <fullName evidence="1">Uncharacterized protein</fullName>
    </submittedName>
</protein>
<organism evidence="1 2">
    <name type="scientific">Durusdinium trenchii</name>
    <dbReference type="NCBI Taxonomy" id="1381693"/>
    <lineage>
        <taxon>Eukaryota</taxon>
        <taxon>Sar</taxon>
        <taxon>Alveolata</taxon>
        <taxon>Dinophyceae</taxon>
        <taxon>Suessiales</taxon>
        <taxon>Symbiodiniaceae</taxon>
        <taxon>Durusdinium</taxon>
    </lineage>
</organism>
<dbReference type="PROSITE" id="PS50011">
    <property type="entry name" value="PROTEIN_KINASE_DOM"/>
    <property type="match status" value="1"/>
</dbReference>
<reference evidence="1 2" key="1">
    <citation type="submission" date="2024-02" db="EMBL/GenBank/DDBJ databases">
        <authorList>
            <person name="Chen Y."/>
            <person name="Shah S."/>
            <person name="Dougan E. K."/>
            <person name="Thang M."/>
            <person name="Chan C."/>
        </authorList>
    </citation>
    <scope>NUCLEOTIDE SEQUENCE [LARGE SCALE GENOMIC DNA]</scope>
</reference>
<comment type="caution">
    <text evidence="1">The sequence shown here is derived from an EMBL/GenBank/DDBJ whole genome shotgun (WGS) entry which is preliminary data.</text>
</comment>
<dbReference type="PROSITE" id="PS00108">
    <property type="entry name" value="PROTEIN_KINASE_ST"/>
    <property type="match status" value="1"/>
</dbReference>
<dbReference type="SUPFAM" id="SSF56112">
    <property type="entry name" value="Protein kinase-like (PK-like)"/>
    <property type="match status" value="1"/>
</dbReference>
<accession>A0ABP0KCL9</accession>
<dbReference type="Pfam" id="PF00069">
    <property type="entry name" value="Pkinase"/>
    <property type="match status" value="1"/>
</dbReference>
<dbReference type="Proteomes" id="UP001642484">
    <property type="component" value="Unassembled WGS sequence"/>
</dbReference>
<dbReference type="PANTHER" id="PTHR44329:SF288">
    <property type="entry name" value="MITOGEN-ACTIVATED PROTEIN KINASE KINASE KINASE 20"/>
    <property type="match status" value="1"/>
</dbReference>
<evidence type="ECO:0000313" key="1">
    <source>
        <dbReference type="EMBL" id="CAK9024555.1"/>
    </source>
</evidence>
<dbReference type="InterPro" id="IPR000719">
    <property type="entry name" value="Prot_kinase_dom"/>
</dbReference>
<dbReference type="GO" id="GO:0016301">
    <property type="term" value="F:kinase activity"/>
    <property type="evidence" value="ECO:0007669"/>
    <property type="project" value="UniProtKB-KW"/>
</dbReference>
<sequence length="383" mass="42727">MGCASSAVIHDDLECCITEVHDSLYPTPVSNVSAHPEASRAEKNECFCPAGCSVFSEESGTSRITATSMKSYLTDRGLRIDVGDLVLKRVLCSTIKSTVSVAGWHGQIVALKQLKMDPLTDDPEENDAKLTDLINDILILSAVSHPCVVKMLGASFDTTEPMLLTEFLENQDVETFMRKRRVASVDGLWKPRFPLAMRWALSTATALAYLHGLAHPIIHRDLKPLNMFLTKHLEVKIGDFGLAKMMPRCGGCHEGVEMSGGVGTWRYMAPEMARHEAYDEKVDIYAFSMILYFIFSGRQPFYSYGKDLDVVLQAYQKGEEPRPSLDVFVGIQELRDLLPWAWHANASERPTAEECVQHLSVVEPPGLRKTMKDLVKMWKGKTA</sequence>
<dbReference type="SMART" id="SM00220">
    <property type="entry name" value="S_TKc"/>
    <property type="match status" value="1"/>
</dbReference>
<proteinExistence type="predicted"/>
<dbReference type="EMBL" id="CAXAMN010008269">
    <property type="protein sequence ID" value="CAK9024555.1"/>
    <property type="molecule type" value="Genomic_DNA"/>
</dbReference>
<name>A0ABP0KCL9_9DINO</name>
<evidence type="ECO:0000313" key="2">
    <source>
        <dbReference type="Proteomes" id="UP001642484"/>
    </source>
</evidence>
<gene>
    <name evidence="1" type="ORF">CCMP2556_LOCUS15676</name>
</gene>
<dbReference type="InterPro" id="IPR051681">
    <property type="entry name" value="Ser/Thr_Kinases-Pseudokinases"/>
</dbReference>
<dbReference type="PANTHER" id="PTHR44329">
    <property type="entry name" value="SERINE/THREONINE-PROTEIN KINASE TNNI3K-RELATED"/>
    <property type="match status" value="1"/>
</dbReference>